<dbReference type="RefSeq" id="WP_349432149.1">
    <property type="nucleotide sequence ID" value="NZ_CP157743.1"/>
</dbReference>
<proteinExistence type="predicted"/>
<protein>
    <submittedName>
        <fullName evidence="2">Alginate export family protein</fullName>
    </submittedName>
</protein>
<dbReference type="Proteomes" id="UP001225378">
    <property type="component" value="Chromosome"/>
</dbReference>
<sequence length="428" mass="47937">MTLPEKKTLPRFALSKPGVATLFISLAATQSVNAGIDQTIEEALRFGQKNPQYYGQIKFDLNYRYEYADTDDTEPEPAHANTFRLRLGYLTPEILGVQAFAEYENLLAAQNDYRGGGVYGDPNHHVVADPADRHELNRLWITYKGIPDTVIKGGRQRIKIDDDRFIGNVGWRQMEQTYDAVLVTNDSIQDLTINAGYIGRIKNIFSLTDNIDAPIVNINYRMGNLGNAIGYGYWLDYRDDPANAPKSSQTYGVRFIGSPKLTQDISLHYTAEYSYQQDYGSNKADFSRDRYHIMGGISVAGITVKGAMEQLDGRDGGVFSTPLGTNHAFQGWADRFLNAALYPNGVRDVNATAATSIAGAKLMFVYHNFKDDTSNFSYGNEYDFLITKKFGKHYALLAKYAYYDGDDDAPGGFKNDTQKLWLQANVSF</sequence>
<feature type="domain" description="Alginate export" evidence="1">
    <location>
        <begin position="57"/>
        <end position="183"/>
    </location>
</feature>
<dbReference type="Gene3D" id="2.40.160.10">
    <property type="entry name" value="Porin"/>
    <property type="match status" value="1"/>
</dbReference>
<evidence type="ECO:0000259" key="1">
    <source>
        <dbReference type="Pfam" id="PF13372"/>
    </source>
</evidence>
<dbReference type="InterPro" id="IPR023614">
    <property type="entry name" value="Porin_dom_sf"/>
</dbReference>
<keyword evidence="3" id="KW-1185">Reference proteome</keyword>
<name>A0AAU7NY47_9GAMM</name>
<evidence type="ECO:0000313" key="2">
    <source>
        <dbReference type="EMBL" id="XBS21486.1"/>
    </source>
</evidence>
<gene>
    <name evidence="2" type="ORF">Q9L42_005005</name>
</gene>
<dbReference type="KEGG" id="mech:Q9L42_005005"/>
<dbReference type="InterPro" id="IPR025388">
    <property type="entry name" value="Alginate_export_dom"/>
</dbReference>
<accession>A0AAU7NY47</accession>
<organism evidence="2 3">
    <name type="scientific">Methylomarinum roseum</name>
    <dbReference type="NCBI Taxonomy" id="3067653"/>
    <lineage>
        <taxon>Bacteria</taxon>
        <taxon>Pseudomonadati</taxon>
        <taxon>Pseudomonadota</taxon>
        <taxon>Gammaproteobacteria</taxon>
        <taxon>Methylococcales</taxon>
        <taxon>Methylococcaceae</taxon>
        <taxon>Methylomarinum</taxon>
    </lineage>
</organism>
<reference evidence="2 3" key="1">
    <citation type="journal article" date="2024" name="Microbiology">
        <title>Methylomarinum rosea sp. nov., a novel halophilic methanotrophic bacterium from the hypersaline Lake Elton.</title>
        <authorList>
            <person name="Suleimanov R.Z."/>
            <person name="Oshkin I.Y."/>
            <person name="Danilova O.V."/>
            <person name="Suzina N.E."/>
            <person name="Dedysh S.N."/>
        </authorList>
    </citation>
    <scope>NUCLEOTIDE SEQUENCE [LARGE SCALE GENOMIC DNA]</scope>
    <source>
        <strain evidence="2 3">Ch1-1</strain>
    </source>
</reference>
<dbReference type="AlphaFoldDB" id="A0AAU7NY47"/>
<dbReference type="Pfam" id="PF13372">
    <property type="entry name" value="Alginate_exp"/>
    <property type="match status" value="1"/>
</dbReference>
<dbReference type="EMBL" id="CP157743">
    <property type="protein sequence ID" value="XBS21486.1"/>
    <property type="molecule type" value="Genomic_DNA"/>
</dbReference>
<evidence type="ECO:0000313" key="3">
    <source>
        <dbReference type="Proteomes" id="UP001225378"/>
    </source>
</evidence>